<evidence type="ECO:0000313" key="1">
    <source>
        <dbReference type="EMBL" id="SEH55941.1"/>
    </source>
</evidence>
<keyword evidence="2" id="KW-1185">Reference proteome</keyword>
<gene>
    <name evidence="1" type="ORF">SAMN04489835_1423</name>
</gene>
<proteinExistence type="predicted"/>
<dbReference type="Proteomes" id="UP000182915">
    <property type="component" value="Chromosome I"/>
</dbReference>
<sequence length="96" mass="11015">MFSPVDFWSVVDDTGRLFQITRVELGGLGSDRWIGEVLNRSGSVADRVAFAFDIERMGDFVRYVTASYSRAMTEEMEKFNDLRKYLDDLDWGDDSA</sequence>
<dbReference type="EMBL" id="LT629971">
    <property type="protein sequence ID" value="SEH55941.1"/>
    <property type="molecule type" value="Genomic_DNA"/>
</dbReference>
<protein>
    <submittedName>
        <fullName evidence="1">Uncharacterized protein</fullName>
    </submittedName>
</protein>
<reference evidence="2" key="1">
    <citation type="submission" date="2016-10" db="EMBL/GenBank/DDBJ databases">
        <authorList>
            <person name="Varghese N."/>
            <person name="Submissions S."/>
        </authorList>
    </citation>
    <scope>NUCLEOTIDE SEQUENCE [LARGE SCALE GENOMIC DNA]</scope>
    <source>
        <strain evidence="2">DSM 45405</strain>
    </source>
</reference>
<dbReference type="AlphaFoldDB" id="A0A1H6JAE3"/>
<organism evidence="1 2">
    <name type="scientific">Mycolicibacterium rutilum</name>
    <name type="common">Mycobacterium rutilum</name>
    <dbReference type="NCBI Taxonomy" id="370526"/>
    <lineage>
        <taxon>Bacteria</taxon>
        <taxon>Bacillati</taxon>
        <taxon>Actinomycetota</taxon>
        <taxon>Actinomycetes</taxon>
        <taxon>Mycobacteriales</taxon>
        <taxon>Mycobacteriaceae</taxon>
        <taxon>Mycolicibacterium</taxon>
    </lineage>
</organism>
<name>A0A1H6JAE3_MYCRU</name>
<accession>A0A1H6JAE3</accession>
<dbReference type="RefSeq" id="WP_083406561.1">
    <property type="nucleotide sequence ID" value="NZ_LT629971.1"/>
</dbReference>
<evidence type="ECO:0000313" key="2">
    <source>
        <dbReference type="Proteomes" id="UP000182915"/>
    </source>
</evidence>